<evidence type="ECO:0000313" key="1">
    <source>
        <dbReference type="EMBL" id="WOO79531.1"/>
    </source>
</evidence>
<dbReference type="AlphaFoldDB" id="A0AAF0Y883"/>
<protein>
    <submittedName>
        <fullName evidence="1">L-rhamnose mutarotase</fullName>
    </submittedName>
</protein>
<accession>A0AAF0Y883</accession>
<dbReference type="GO" id="GO:0016857">
    <property type="term" value="F:racemase and epimerase activity, acting on carbohydrates and derivatives"/>
    <property type="evidence" value="ECO:0007669"/>
    <property type="project" value="InterPro"/>
</dbReference>
<evidence type="ECO:0000313" key="2">
    <source>
        <dbReference type="Proteomes" id="UP000827549"/>
    </source>
</evidence>
<proteinExistence type="predicted"/>
<reference evidence="1" key="1">
    <citation type="submission" date="2023-10" db="EMBL/GenBank/DDBJ databases">
        <authorList>
            <person name="Noh H."/>
        </authorList>
    </citation>
    <scope>NUCLEOTIDE SEQUENCE</scope>
    <source>
        <strain evidence="1">DUCC4014</strain>
    </source>
</reference>
<organism evidence="1 2">
    <name type="scientific">Vanrija pseudolonga</name>
    <dbReference type="NCBI Taxonomy" id="143232"/>
    <lineage>
        <taxon>Eukaryota</taxon>
        <taxon>Fungi</taxon>
        <taxon>Dikarya</taxon>
        <taxon>Basidiomycota</taxon>
        <taxon>Agaricomycotina</taxon>
        <taxon>Tremellomycetes</taxon>
        <taxon>Trichosporonales</taxon>
        <taxon>Trichosporonaceae</taxon>
        <taxon>Vanrija</taxon>
    </lineage>
</organism>
<dbReference type="PANTHER" id="PTHR34389:SF2">
    <property type="entry name" value="L-RHAMNOSE MUTAROTASE"/>
    <property type="match status" value="1"/>
</dbReference>
<gene>
    <name evidence="1" type="primary">rhaM</name>
    <name evidence="1" type="ORF">LOC62_02G003055</name>
</gene>
<dbReference type="EMBL" id="CP086715">
    <property type="protein sequence ID" value="WOO79531.1"/>
    <property type="molecule type" value="Genomic_DNA"/>
</dbReference>
<dbReference type="InterPro" id="IPR008000">
    <property type="entry name" value="Rham/fucose_mutarotase"/>
</dbReference>
<dbReference type="Proteomes" id="UP000827549">
    <property type="component" value="Chromosome 2"/>
</dbReference>
<dbReference type="Pfam" id="PF05336">
    <property type="entry name" value="rhaM"/>
    <property type="match status" value="1"/>
</dbReference>
<keyword evidence="2" id="KW-1185">Reference proteome</keyword>
<dbReference type="SUPFAM" id="SSF54909">
    <property type="entry name" value="Dimeric alpha+beta barrel"/>
    <property type="match status" value="1"/>
</dbReference>
<dbReference type="GeneID" id="87806301"/>
<dbReference type="Gene3D" id="3.30.70.100">
    <property type="match status" value="1"/>
</dbReference>
<dbReference type="RefSeq" id="XP_062625563.1">
    <property type="nucleotide sequence ID" value="XM_062769579.1"/>
</dbReference>
<dbReference type="PANTHER" id="PTHR34389">
    <property type="entry name" value="L-RHAMNOSE MUTAROTASE"/>
    <property type="match status" value="1"/>
</dbReference>
<dbReference type="InterPro" id="IPR011008">
    <property type="entry name" value="Dimeric_a/b-barrel"/>
</dbReference>
<sequence>MTLPSLPRTNEGQRICQVVKLKPEHAEEYIRIHADVWPAVLESLRKANFVDYSVHYFAELNLLIAHMRYLGSDLEADAAGVRESEETRRWWKITDAMQETFVQGSTGSTSPLGWWLNVPEVFRMEQ</sequence>
<name>A0AAF0Y883_9TREE</name>